<gene>
    <name evidence="1" type="ORF">NITLEN_40032</name>
</gene>
<proteinExistence type="predicted"/>
<accession>A0A330L8H5</accession>
<dbReference type="Proteomes" id="UP000248168">
    <property type="component" value="Unassembled WGS sequence"/>
</dbReference>
<keyword evidence="2" id="KW-1185">Reference proteome</keyword>
<reference evidence="2" key="1">
    <citation type="submission" date="2018-04" db="EMBL/GenBank/DDBJ databases">
        <authorList>
            <person name="Lucker S."/>
            <person name="Sakoula D."/>
        </authorList>
    </citation>
    <scope>NUCLEOTIDE SEQUENCE [LARGE SCALE GENOMIC DNA]</scope>
</reference>
<dbReference type="InParanoid" id="A0A330L8H5"/>
<name>A0A330L8H5_9BACT</name>
<evidence type="ECO:0000313" key="2">
    <source>
        <dbReference type="Proteomes" id="UP000248168"/>
    </source>
</evidence>
<evidence type="ECO:0000313" key="1">
    <source>
        <dbReference type="EMBL" id="SPP65559.1"/>
    </source>
</evidence>
<protein>
    <submittedName>
        <fullName evidence="1">Uncharacterized protein</fullName>
    </submittedName>
</protein>
<sequence>MNMHLRQLQHIVMMVRLMRRLIAGGRMSGRRETQQTYY</sequence>
<dbReference type="AlphaFoldDB" id="A0A330L8H5"/>
<organism evidence="1 2">
    <name type="scientific">Nitrospira lenta</name>
    <dbReference type="NCBI Taxonomy" id="1436998"/>
    <lineage>
        <taxon>Bacteria</taxon>
        <taxon>Pseudomonadati</taxon>
        <taxon>Nitrospirota</taxon>
        <taxon>Nitrospiria</taxon>
        <taxon>Nitrospirales</taxon>
        <taxon>Nitrospiraceae</taxon>
        <taxon>Nitrospira</taxon>
    </lineage>
</organism>
<dbReference type="EMBL" id="OUNR01000017">
    <property type="protein sequence ID" value="SPP65559.1"/>
    <property type="molecule type" value="Genomic_DNA"/>
</dbReference>